<reference evidence="1" key="1">
    <citation type="submission" date="2020-07" db="EMBL/GenBank/DDBJ databases">
        <title>Multicomponent nature underlies the extraordinary mechanical properties of spider dragline silk.</title>
        <authorList>
            <person name="Kono N."/>
            <person name="Nakamura H."/>
            <person name="Mori M."/>
            <person name="Yoshida Y."/>
            <person name="Ohtoshi R."/>
            <person name="Malay A.D."/>
            <person name="Moran D.A.P."/>
            <person name="Tomita M."/>
            <person name="Numata K."/>
            <person name="Arakawa K."/>
        </authorList>
    </citation>
    <scope>NUCLEOTIDE SEQUENCE</scope>
</reference>
<evidence type="ECO:0000313" key="2">
    <source>
        <dbReference type="Proteomes" id="UP000887116"/>
    </source>
</evidence>
<sequence length="70" mass="7595">VKPSSQNSEDVTENDELIPAITCQHEACEISQSIEQLSPSVSGHVSNIHPGGFCNQTTAQLCRLIKLHHS</sequence>
<organism evidence="1 2">
    <name type="scientific">Trichonephila clavata</name>
    <name type="common">Joro spider</name>
    <name type="synonym">Nephila clavata</name>
    <dbReference type="NCBI Taxonomy" id="2740835"/>
    <lineage>
        <taxon>Eukaryota</taxon>
        <taxon>Metazoa</taxon>
        <taxon>Ecdysozoa</taxon>
        <taxon>Arthropoda</taxon>
        <taxon>Chelicerata</taxon>
        <taxon>Arachnida</taxon>
        <taxon>Araneae</taxon>
        <taxon>Araneomorphae</taxon>
        <taxon>Entelegynae</taxon>
        <taxon>Araneoidea</taxon>
        <taxon>Nephilidae</taxon>
        <taxon>Trichonephila</taxon>
    </lineage>
</organism>
<accession>A0A8X6LPG3</accession>
<protein>
    <submittedName>
        <fullName evidence="1">Uncharacterized protein</fullName>
    </submittedName>
</protein>
<dbReference type="OrthoDB" id="10348390at2759"/>
<name>A0A8X6LPG3_TRICU</name>
<evidence type="ECO:0000313" key="1">
    <source>
        <dbReference type="EMBL" id="GFR15822.1"/>
    </source>
</evidence>
<keyword evidence="2" id="KW-1185">Reference proteome</keyword>
<feature type="non-terminal residue" evidence="1">
    <location>
        <position position="70"/>
    </location>
</feature>
<gene>
    <name evidence="1" type="ORF">TNCT_319771</name>
</gene>
<proteinExistence type="predicted"/>
<dbReference type="Proteomes" id="UP000887116">
    <property type="component" value="Unassembled WGS sequence"/>
</dbReference>
<dbReference type="AlphaFoldDB" id="A0A8X6LPG3"/>
<dbReference type="EMBL" id="BMAO01027301">
    <property type="protein sequence ID" value="GFR15822.1"/>
    <property type="molecule type" value="Genomic_DNA"/>
</dbReference>
<comment type="caution">
    <text evidence="1">The sequence shown here is derived from an EMBL/GenBank/DDBJ whole genome shotgun (WGS) entry which is preliminary data.</text>
</comment>